<feature type="signal peptide" evidence="1">
    <location>
        <begin position="1"/>
        <end position="17"/>
    </location>
</feature>
<comment type="caution">
    <text evidence="2">The sequence shown here is derived from an EMBL/GenBank/DDBJ whole genome shotgun (WGS) entry which is preliminary data.</text>
</comment>
<organism evidence="2 3">
    <name type="scientific">Colletotrichum sojae</name>
    <dbReference type="NCBI Taxonomy" id="2175907"/>
    <lineage>
        <taxon>Eukaryota</taxon>
        <taxon>Fungi</taxon>
        <taxon>Dikarya</taxon>
        <taxon>Ascomycota</taxon>
        <taxon>Pezizomycotina</taxon>
        <taxon>Sordariomycetes</taxon>
        <taxon>Hypocreomycetidae</taxon>
        <taxon>Glomerellales</taxon>
        <taxon>Glomerellaceae</taxon>
        <taxon>Colletotrichum</taxon>
        <taxon>Colletotrichum orchidearum species complex</taxon>
    </lineage>
</organism>
<dbReference type="Pfam" id="PF11937">
    <property type="entry name" value="DUF3455"/>
    <property type="match status" value="1"/>
</dbReference>
<dbReference type="PANTHER" id="PTHR35567:SF1">
    <property type="entry name" value="CONSERVED FUNGAL PROTEIN (AFU_ORTHOLOGUE AFUA_1G14230)"/>
    <property type="match status" value="1"/>
</dbReference>
<feature type="chain" id="PRO_5034789104" description="Malate dehydrogenase" evidence="1">
    <location>
        <begin position="18"/>
        <end position="272"/>
    </location>
</feature>
<dbReference type="AlphaFoldDB" id="A0A8H6JIU2"/>
<sequence>MRLSTLLVPAIASLALAAPTYPALNLKAALPGGMEDISDYFNMLANKVQALKHLSMEPICDLSMARMHWQAAEDLPAPSKGLTLKHVAIGRGTQNYTCDTSNSTAVPVATGAVATLFNATCVAAMYPDLLEKLPSVSMQFNLSNTDSETRQRLGPSSLAISGHHSFPSAGVPLFQLEANGQQIGDAYCAKNSSIPAPVMAATGQQGEKAVAWLKLLTTEGSTGDLQEVYRITTVGGSPPSTCGGQPATFEIQYAAQYWFYSGAASVVRSKFP</sequence>
<keyword evidence="3" id="KW-1185">Reference proteome</keyword>
<dbReference type="Proteomes" id="UP000652219">
    <property type="component" value="Unassembled WGS sequence"/>
</dbReference>
<dbReference type="InterPro" id="IPR021851">
    <property type="entry name" value="DUF3455"/>
</dbReference>
<evidence type="ECO:0008006" key="4">
    <source>
        <dbReference type="Google" id="ProtNLM"/>
    </source>
</evidence>
<evidence type="ECO:0000313" key="3">
    <source>
        <dbReference type="Proteomes" id="UP000652219"/>
    </source>
</evidence>
<evidence type="ECO:0000256" key="1">
    <source>
        <dbReference type="SAM" id="SignalP"/>
    </source>
</evidence>
<proteinExistence type="predicted"/>
<dbReference type="PANTHER" id="PTHR35567">
    <property type="entry name" value="MALATE DEHYDROGENASE (AFU_ORTHOLOGUE AFUA_2G13800)"/>
    <property type="match status" value="1"/>
</dbReference>
<accession>A0A8H6JIU2</accession>
<reference evidence="2 3" key="1">
    <citation type="journal article" date="2020" name="Phytopathology">
        <title>Genome Sequence Resources of Colletotrichum truncatum, C. plurivorum, C. musicola, and C. sojae: Four Species Pathogenic to Soybean (Glycine max).</title>
        <authorList>
            <person name="Rogerio F."/>
            <person name="Boufleur T.R."/>
            <person name="Ciampi-Guillardi M."/>
            <person name="Sukno S.A."/>
            <person name="Thon M.R."/>
            <person name="Massola Junior N.S."/>
            <person name="Baroncelli R."/>
        </authorList>
    </citation>
    <scope>NUCLEOTIDE SEQUENCE [LARGE SCALE GENOMIC DNA]</scope>
    <source>
        <strain evidence="2 3">LFN0009</strain>
    </source>
</reference>
<gene>
    <name evidence="2" type="ORF">CSOJ01_04625</name>
</gene>
<protein>
    <recommendedName>
        <fullName evidence="4">Malate dehydrogenase</fullName>
    </recommendedName>
</protein>
<dbReference type="EMBL" id="WIGN01000053">
    <property type="protein sequence ID" value="KAF6813441.1"/>
    <property type="molecule type" value="Genomic_DNA"/>
</dbReference>
<evidence type="ECO:0000313" key="2">
    <source>
        <dbReference type="EMBL" id="KAF6813441.1"/>
    </source>
</evidence>
<name>A0A8H6JIU2_9PEZI</name>
<keyword evidence="1" id="KW-0732">Signal</keyword>